<sequence length="788" mass="88525">MPWAQDVATRLGLDGAAFFTQSCAVSVIYYLVNQGALNMPLEGEVASMPWMPVLCINDLPSIIDGKSSDTTALSFLLKVKWILFNTYDKLEDEGHISPMFQFCKRLVSKGLKVTLVTTTTSIIQSIHAQASSSITIELLSNELGQQKDESLEAYLERFRIVDVADRMGLDAAPFFTQSCAVSAISYHENHGTFKLPLEGSMISIPSLPPLDTDHDLPSLVKDMDSYPAIMKINLNQFSAFHKVKCVFFNTYHKLEHEEPFTSSYQYGHINPMLQFSKRLASKGIKVTLVIAATSNSQSMHAQTSSINIEIISEEFDRRQQEESIEDYLERFRILASQGLTALMEKHNRSNHPAKLLIYDSVLPWAQDLAEHLGLDGVPFFTQSCAVSAIYYHFYQGVFNTPLEESTVSMPSMPLLRVDDLPSFINVKSPVDSALLNLVLSQFSNFKKGKWILCNTFDKLEDQVMKWMTSQRPLIKTIGPTVPSMYLDKRLEDDKDYGLSLFQQNHLPAVAFAFSSVLKIIKDDGVSMRLESSEVALVEMACDDCSPAECVDTHLRFKIRKNDEGHINPMFQFSKRLASKGLKVTLLITTSSISKSMHAQDSSINIEIICEGFDQRKAESIEDSLERYRIAASQSLVELIEQHSRSNHPAKILVYDSILPWAQDVAERQGLHGASFFTQSCAVSAIYYHFNQRAFSSPLEGSVVALPSMPLFHVNDLPSFISDKGSDAALLNLLLNQFSNFQKVKWILFNTFTKLEDELTLVSIHLNVDIVTESLKTKSDRNKMILNNA</sequence>
<dbReference type="PANTHER" id="PTHR11926">
    <property type="entry name" value="GLUCOSYL/GLUCURONOSYL TRANSFERASES"/>
    <property type="match status" value="1"/>
</dbReference>
<accession>A0ABY9C0G0</accession>
<name>A0ABY9C0G0_VITVI</name>
<comment type="similarity">
    <text evidence="1">Belongs to the UDP-glycosyltransferase family.</text>
</comment>
<dbReference type="SUPFAM" id="SSF53756">
    <property type="entry name" value="UDP-Glycosyltransferase/glycogen phosphorylase"/>
    <property type="match status" value="4"/>
</dbReference>
<protein>
    <submittedName>
        <fullName evidence="2">Uncharacterized protein</fullName>
    </submittedName>
</protein>
<proteinExistence type="inferred from homology"/>
<evidence type="ECO:0000313" key="2">
    <source>
        <dbReference type="EMBL" id="WJZ88313.1"/>
    </source>
</evidence>
<keyword evidence="3" id="KW-1185">Reference proteome</keyword>
<dbReference type="PANTHER" id="PTHR11926:SF1560">
    <property type="entry name" value="UDP-GLYCOSYLTRANSFERASE 74E1-RELATED"/>
    <property type="match status" value="1"/>
</dbReference>
<dbReference type="Proteomes" id="UP001227230">
    <property type="component" value="Chromosome 5"/>
</dbReference>
<reference evidence="2 3" key="1">
    <citation type="journal article" date="2023" name="Hortic Res">
        <title>The complete reference genome for grapevine (Vitis vinifera L.) genetics and breeding.</title>
        <authorList>
            <person name="Shi X."/>
            <person name="Cao S."/>
            <person name="Wang X."/>
            <person name="Huang S."/>
            <person name="Wang Y."/>
            <person name="Liu Z."/>
            <person name="Liu W."/>
            <person name="Leng X."/>
            <person name="Peng Y."/>
            <person name="Wang N."/>
            <person name="Wang Y."/>
            <person name="Ma Z."/>
            <person name="Xu X."/>
            <person name="Zhang F."/>
            <person name="Xue H."/>
            <person name="Zhong H."/>
            <person name="Wang Y."/>
            <person name="Zhang K."/>
            <person name="Velt A."/>
            <person name="Avia K."/>
            <person name="Holtgrawe D."/>
            <person name="Grimplet J."/>
            <person name="Matus J.T."/>
            <person name="Ware D."/>
            <person name="Wu X."/>
            <person name="Wang H."/>
            <person name="Liu C."/>
            <person name="Fang Y."/>
            <person name="Rustenholz C."/>
            <person name="Cheng Z."/>
            <person name="Xiao H."/>
            <person name="Zhou Y."/>
        </authorList>
    </citation>
    <scope>NUCLEOTIDE SEQUENCE [LARGE SCALE GENOMIC DNA]</scope>
    <source>
        <strain evidence="3">cv. Pinot noir / PN40024</strain>
        <tissue evidence="2">Leaf</tissue>
    </source>
</reference>
<evidence type="ECO:0000256" key="1">
    <source>
        <dbReference type="ARBA" id="ARBA00009995"/>
    </source>
</evidence>
<gene>
    <name evidence="2" type="ORF">VitviT2T_007626</name>
</gene>
<organism evidence="2 3">
    <name type="scientific">Vitis vinifera</name>
    <name type="common">Grape</name>
    <dbReference type="NCBI Taxonomy" id="29760"/>
    <lineage>
        <taxon>Eukaryota</taxon>
        <taxon>Viridiplantae</taxon>
        <taxon>Streptophyta</taxon>
        <taxon>Embryophyta</taxon>
        <taxon>Tracheophyta</taxon>
        <taxon>Spermatophyta</taxon>
        <taxon>Magnoliopsida</taxon>
        <taxon>eudicotyledons</taxon>
        <taxon>Gunneridae</taxon>
        <taxon>Pentapetalae</taxon>
        <taxon>rosids</taxon>
        <taxon>Vitales</taxon>
        <taxon>Vitaceae</taxon>
        <taxon>Viteae</taxon>
        <taxon>Vitis</taxon>
    </lineage>
</organism>
<dbReference type="EMBL" id="CP126652">
    <property type="protein sequence ID" value="WJZ88313.1"/>
    <property type="molecule type" value="Genomic_DNA"/>
</dbReference>
<dbReference type="Gene3D" id="3.40.50.2000">
    <property type="entry name" value="Glycogen Phosphorylase B"/>
    <property type="match status" value="5"/>
</dbReference>
<evidence type="ECO:0000313" key="3">
    <source>
        <dbReference type="Proteomes" id="UP001227230"/>
    </source>
</evidence>